<gene>
    <name evidence="8" type="primary">SLC22A31</name>
</gene>
<evidence type="ECO:0000256" key="2">
    <source>
        <dbReference type="ARBA" id="ARBA00022692"/>
    </source>
</evidence>
<name>A0A6J2GJL8_9PASS</name>
<protein>
    <submittedName>
        <fullName evidence="8">Solute carrier family 22 member 31</fullName>
    </submittedName>
</protein>
<dbReference type="GO" id="GO:0016020">
    <property type="term" value="C:membrane"/>
    <property type="evidence" value="ECO:0007669"/>
    <property type="project" value="UniProtKB-SubCell"/>
</dbReference>
<dbReference type="GO" id="GO:0022857">
    <property type="term" value="F:transmembrane transporter activity"/>
    <property type="evidence" value="ECO:0007669"/>
    <property type="project" value="InterPro"/>
</dbReference>
<keyword evidence="2 5" id="KW-0812">Transmembrane</keyword>
<feature type="transmembrane region" description="Helical" evidence="5">
    <location>
        <begin position="157"/>
        <end position="176"/>
    </location>
</feature>
<feature type="transmembrane region" description="Helical" evidence="5">
    <location>
        <begin position="242"/>
        <end position="265"/>
    </location>
</feature>
<dbReference type="GeneID" id="113987244"/>
<evidence type="ECO:0000313" key="8">
    <source>
        <dbReference type="RefSeq" id="XP_027575571.2"/>
    </source>
</evidence>
<evidence type="ECO:0000256" key="1">
    <source>
        <dbReference type="ARBA" id="ARBA00004141"/>
    </source>
</evidence>
<feature type="transmembrane region" description="Helical" evidence="5">
    <location>
        <begin position="474"/>
        <end position="495"/>
    </location>
</feature>
<feature type="transmembrane region" description="Helical" evidence="5">
    <location>
        <begin position="182"/>
        <end position="201"/>
    </location>
</feature>
<dbReference type="PROSITE" id="PS50850">
    <property type="entry name" value="MFS"/>
    <property type="match status" value="1"/>
</dbReference>
<dbReference type="InterPro" id="IPR020846">
    <property type="entry name" value="MFS_dom"/>
</dbReference>
<dbReference type="RefSeq" id="XP_027575571.2">
    <property type="nucleotide sequence ID" value="XM_027719770.2"/>
</dbReference>
<accession>A0A6J2GJL8</accession>
<comment type="subcellular location">
    <subcellularLocation>
        <location evidence="1">Membrane</location>
        <topology evidence="1">Multi-pass membrane protein</topology>
    </subcellularLocation>
</comment>
<dbReference type="Gene3D" id="1.20.1250.20">
    <property type="entry name" value="MFS general substrate transporter like domains"/>
    <property type="match status" value="1"/>
</dbReference>
<feature type="transmembrane region" description="Helical" evidence="5">
    <location>
        <begin position="412"/>
        <end position="436"/>
    </location>
</feature>
<reference evidence="8" key="1">
    <citation type="submission" date="2025-08" db="UniProtKB">
        <authorList>
            <consortium name="RefSeq"/>
        </authorList>
    </citation>
    <scope>IDENTIFICATION</scope>
    <source>
        <tissue evidence="8">Muscle</tissue>
    </source>
</reference>
<dbReference type="PANTHER" id="PTHR24064">
    <property type="entry name" value="SOLUTE CARRIER FAMILY 22 MEMBER"/>
    <property type="match status" value="1"/>
</dbReference>
<evidence type="ECO:0000256" key="3">
    <source>
        <dbReference type="ARBA" id="ARBA00022989"/>
    </source>
</evidence>
<proteinExistence type="predicted"/>
<dbReference type="Pfam" id="PF00083">
    <property type="entry name" value="Sugar_tr"/>
    <property type="match status" value="1"/>
</dbReference>
<keyword evidence="7" id="KW-1185">Reference proteome</keyword>
<dbReference type="InterPro" id="IPR036259">
    <property type="entry name" value="MFS_trans_sf"/>
</dbReference>
<organism evidence="7 8">
    <name type="scientific">Pipra filicauda</name>
    <name type="common">Wire-tailed manakin</name>
    <dbReference type="NCBI Taxonomy" id="649802"/>
    <lineage>
        <taxon>Eukaryota</taxon>
        <taxon>Metazoa</taxon>
        <taxon>Chordata</taxon>
        <taxon>Craniata</taxon>
        <taxon>Vertebrata</taxon>
        <taxon>Euteleostomi</taxon>
        <taxon>Archelosauria</taxon>
        <taxon>Archosauria</taxon>
        <taxon>Dinosauria</taxon>
        <taxon>Saurischia</taxon>
        <taxon>Theropoda</taxon>
        <taxon>Coelurosauria</taxon>
        <taxon>Aves</taxon>
        <taxon>Neognathae</taxon>
        <taxon>Neoaves</taxon>
        <taxon>Telluraves</taxon>
        <taxon>Australaves</taxon>
        <taxon>Passeriformes</taxon>
        <taxon>Pipridae</taxon>
        <taxon>Pipra</taxon>
    </lineage>
</organism>
<dbReference type="InParanoid" id="A0A6J2GJL8"/>
<feature type="transmembrane region" description="Helical" evidence="5">
    <location>
        <begin position="448"/>
        <end position="468"/>
    </location>
</feature>
<feature type="domain" description="Major facilitator superfamily (MFS) profile" evidence="6">
    <location>
        <begin position="59"/>
        <end position="500"/>
    </location>
</feature>
<feature type="transmembrane region" description="Helical" evidence="5">
    <location>
        <begin position="386"/>
        <end position="406"/>
    </location>
</feature>
<dbReference type="InterPro" id="IPR005828">
    <property type="entry name" value="MFS_sugar_transport-like"/>
</dbReference>
<dbReference type="SUPFAM" id="SSF103473">
    <property type="entry name" value="MFS general substrate transporter"/>
    <property type="match status" value="1"/>
</dbReference>
<evidence type="ECO:0000256" key="4">
    <source>
        <dbReference type="ARBA" id="ARBA00023136"/>
    </source>
</evidence>
<keyword evidence="3 5" id="KW-1133">Transmembrane helix</keyword>
<keyword evidence="4 5" id="KW-0472">Membrane</keyword>
<dbReference type="Proteomes" id="UP000504627">
    <property type="component" value="Unplaced"/>
</dbReference>
<evidence type="ECO:0000256" key="5">
    <source>
        <dbReference type="SAM" id="Phobius"/>
    </source>
</evidence>
<feature type="transmembrane region" description="Helical" evidence="5">
    <location>
        <begin position="16"/>
        <end position="34"/>
    </location>
</feature>
<evidence type="ECO:0000259" key="6">
    <source>
        <dbReference type="PROSITE" id="PS50850"/>
    </source>
</evidence>
<evidence type="ECO:0000313" key="7">
    <source>
        <dbReference type="Proteomes" id="UP000504627"/>
    </source>
</evidence>
<feature type="transmembrane region" description="Helical" evidence="5">
    <location>
        <begin position="358"/>
        <end position="379"/>
    </location>
</feature>
<feature type="transmembrane region" description="Helical" evidence="5">
    <location>
        <begin position="213"/>
        <end position="236"/>
    </location>
</feature>
<dbReference type="CTD" id="146429"/>
<sequence>MALGGSRPRGRRAAGGWAPCAALALGWALGWALGAEPPHRCRPDAALLPPPLRRLGGPALLRAAVPRLRGGWSPCQLYRYTPGTPGTPRPNGTGPCTRGWHYALPAAGLRANLVTQWDLVCASRWKVPLEQTTHLLGWTLGSVTAGLACDRFGRRPTFLLSLALAVPVGLAVALALNFLMVLVARLLFGAALAGAFLALYVARLELCEPPHRLGVTMVAGVFWIAGELLLPGLALLCRDWRVLQGAVTMILALLAACWWCPALLLESARWLLATQQLERARKTLQALAEDNWPQDSLLTELEALSEGSPQPRYHAVCEIFSTRVIWKNGVILGFAAFIGSGIRHCFTRNLAPHLPHFFSSYLVLVGTEVAACLFVCLTAERFGRRAILLLCTVLTGISSLLLLALTQYLLELIVLTLSVVGTAASHAVTMLSIFFASEVLPTVVRGAGLGLVVGASFVGKAAAPITAIPNSRGFFLHHVVFASFAILAVLSIMLLPESQGRNLPQSLQDGENQRRPPLFRRPPCEDHLPLLSSHGIPHDYSHLAASTKRMLGSLDTPHEM</sequence>
<dbReference type="AlphaFoldDB" id="A0A6J2GJL8"/>